<dbReference type="PANTHER" id="PTHR43739:SF5">
    <property type="entry name" value="EXO-ALPHA-SIALIDASE"/>
    <property type="match status" value="1"/>
</dbReference>
<dbReference type="AlphaFoldDB" id="A0ABD5Z8R2"/>
<dbReference type="EMBL" id="JBHTAR010000011">
    <property type="protein sequence ID" value="MFC7201590.1"/>
    <property type="molecule type" value="Genomic_DNA"/>
</dbReference>
<protein>
    <submittedName>
        <fullName evidence="1">WD40/YVTN/BNR-like repeat-containing protein</fullName>
    </submittedName>
</protein>
<dbReference type="Gene3D" id="2.130.10.10">
    <property type="entry name" value="YVTN repeat-like/Quinoprotein amine dehydrogenase"/>
    <property type="match status" value="1"/>
</dbReference>
<dbReference type="CDD" id="cd15482">
    <property type="entry name" value="Sialidase_non-viral"/>
    <property type="match status" value="1"/>
</dbReference>
<organism evidence="1 2">
    <name type="scientific">Halospeciosus flavus</name>
    <dbReference type="NCBI Taxonomy" id="3032283"/>
    <lineage>
        <taxon>Archaea</taxon>
        <taxon>Methanobacteriati</taxon>
        <taxon>Methanobacteriota</taxon>
        <taxon>Stenosarchaea group</taxon>
        <taxon>Halobacteria</taxon>
        <taxon>Halobacteriales</taxon>
        <taxon>Halobacteriaceae</taxon>
        <taxon>Halospeciosus</taxon>
    </lineage>
</organism>
<evidence type="ECO:0000313" key="2">
    <source>
        <dbReference type="Proteomes" id="UP001596447"/>
    </source>
</evidence>
<dbReference type="Proteomes" id="UP001596447">
    <property type="component" value="Unassembled WGS sequence"/>
</dbReference>
<dbReference type="Pfam" id="PF15899">
    <property type="entry name" value="BNR_6"/>
    <property type="match status" value="1"/>
</dbReference>
<name>A0ABD5Z8R2_9EURY</name>
<evidence type="ECO:0000313" key="1">
    <source>
        <dbReference type="EMBL" id="MFC7201590.1"/>
    </source>
</evidence>
<accession>A0ABD5Z8R2</accession>
<sequence>MERVSVAMHDRVLVVDADEWTVREALDGHRTECVASSPDGAFVLCGTYDAGLFRSTDAGETWERVPDLADESVTAVAVAPDGTAWAGTEPSAVYRSDDRGRTWTHCEGLSALPSASEWSFPPRPHTHHVRWIQPAPDDSERLYVAVEAGALVRTFDGGETWRDRTYAGPSDAHTLATHPDDPGRVYAAAGDGYFESDDRGDSWDLQEWGLDRTYCWSAAVDPADPETVLLAAAHCPRAAHDADAANSAVYRRVDGDRGSEWASAMDGLPESDGLLAPSLAAVGSGDFLAVHNHGIHRSTDSGRTWRALPVEWPGDLRDRRPAGLDVS</sequence>
<keyword evidence="2" id="KW-1185">Reference proteome</keyword>
<dbReference type="InterPro" id="IPR002860">
    <property type="entry name" value="BNR_rpt"/>
</dbReference>
<reference evidence="1 2" key="1">
    <citation type="journal article" date="2019" name="Int. J. Syst. Evol. Microbiol.">
        <title>The Global Catalogue of Microorganisms (GCM) 10K type strain sequencing project: providing services to taxonomists for standard genome sequencing and annotation.</title>
        <authorList>
            <consortium name="The Broad Institute Genomics Platform"/>
            <consortium name="The Broad Institute Genome Sequencing Center for Infectious Disease"/>
            <person name="Wu L."/>
            <person name="Ma J."/>
        </authorList>
    </citation>
    <scope>NUCLEOTIDE SEQUENCE [LARGE SCALE GENOMIC DNA]</scope>
    <source>
        <strain evidence="1 2">XZGYJ-43</strain>
    </source>
</reference>
<gene>
    <name evidence="1" type="ORF">ACFQJ9_19625</name>
</gene>
<dbReference type="PANTHER" id="PTHR43739">
    <property type="entry name" value="XYLOGLUCANASE (EUROFUNG)"/>
    <property type="match status" value="1"/>
</dbReference>
<dbReference type="RefSeq" id="WP_279528332.1">
    <property type="nucleotide sequence ID" value="NZ_CP122312.1"/>
</dbReference>
<proteinExistence type="predicted"/>
<dbReference type="InterPro" id="IPR052025">
    <property type="entry name" value="Xyloglucanase_GH74"/>
</dbReference>
<dbReference type="Pfam" id="PF02012">
    <property type="entry name" value="BNR"/>
    <property type="match status" value="1"/>
</dbReference>
<dbReference type="SUPFAM" id="SSF110296">
    <property type="entry name" value="Oligoxyloglucan reducing end-specific cellobiohydrolase"/>
    <property type="match status" value="1"/>
</dbReference>
<comment type="caution">
    <text evidence="1">The sequence shown here is derived from an EMBL/GenBank/DDBJ whole genome shotgun (WGS) entry which is preliminary data.</text>
</comment>
<dbReference type="InterPro" id="IPR015943">
    <property type="entry name" value="WD40/YVTN_repeat-like_dom_sf"/>
</dbReference>